<dbReference type="InterPro" id="IPR001647">
    <property type="entry name" value="HTH_TetR"/>
</dbReference>
<dbReference type="Gene3D" id="1.10.357.10">
    <property type="entry name" value="Tetracycline Repressor, domain 2"/>
    <property type="match status" value="1"/>
</dbReference>
<evidence type="ECO:0000256" key="1">
    <source>
        <dbReference type="ARBA" id="ARBA00023125"/>
    </source>
</evidence>
<gene>
    <name evidence="4" type="ORF">SNE25_19830</name>
</gene>
<evidence type="ECO:0000313" key="5">
    <source>
        <dbReference type="Proteomes" id="UP001324380"/>
    </source>
</evidence>
<feature type="domain" description="HTH tetR-type" evidence="3">
    <location>
        <begin position="10"/>
        <end position="70"/>
    </location>
</feature>
<organism evidence="4 5">
    <name type="scientific">Mucilaginibacter sabulilitoris</name>
    <dbReference type="NCBI Taxonomy" id="1173583"/>
    <lineage>
        <taxon>Bacteria</taxon>
        <taxon>Pseudomonadati</taxon>
        <taxon>Bacteroidota</taxon>
        <taxon>Sphingobacteriia</taxon>
        <taxon>Sphingobacteriales</taxon>
        <taxon>Sphingobacteriaceae</taxon>
        <taxon>Mucilaginibacter</taxon>
    </lineage>
</organism>
<dbReference type="EMBL" id="CP139558">
    <property type="protein sequence ID" value="WPU91569.1"/>
    <property type="molecule type" value="Genomic_DNA"/>
</dbReference>
<dbReference type="SUPFAM" id="SSF46689">
    <property type="entry name" value="Homeodomain-like"/>
    <property type="match status" value="1"/>
</dbReference>
<keyword evidence="1 2" id="KW-0238">DNA-binding</keyword>
<dbReference type="PANTHER" id="PTHR30328:SF54">
    <property type="entry name" value="HTH-TYPE TRANSCRIPTIONAL REPRESSOR SCO4008"/>
    <property type="match status" value="1"/>
</dbReference>
<keyword evidence="5" id="KW-1185">Reference proteome</keyword>
<dbReference type="Proteomes" id="UP001324380">
    <property type="component" value="Chromosome"/>
</dbReference>
<evidence type="ECO:0000256" key="2">
    <source>
        <dbReference type="PROSITE-ProRule" id="PRU00335"/>
    </source>
</evidence>
<name>A0ABZ0TFM8_9SPHI</name>
<dbReference type="InterPro" id="IPR009057">
    <property type="entry name" value="Homeodomain-like_sf"/>
</dbReference>
<feature type="DNA-binding region" description="H-T-H motif" evidence="2">
    <location>
        <begin position="33"/>
        <end position="52"/>
    </location>
</feature>
<protein>
    <submittedName>
        <fullName evidence="4">TetR/AcrR family transcriptional regulator</fullName>
    </submittedName>
</protein>
<sequence>MTKPAHISSHGSKETMLIIAEDVFAQYSFAGASIRLIAQRSGMSSAMVSYYFGSKEALYLNIFDLRLKEVHEEISRFECLDVDPAKKLRSYLAAYIGRVASNRSFHQLVRNELVTTQHPFIISRLLEARTRIYDFLLQMLRCGIARGYFKTVDEEVFALNILALVPSLYTDHLPAHSHLNQSSSSNPANRILNYVMSMLYLKNHNPLKVNCHE</sequence>
<evidence type="ECO:0000313" key="4">
    <source>
        <dbReference type="EMBL" id="WPU91569.1"/>
    </source>
</evidence>
<dbReference type="PANTHER" id="PTHR30328">
    <property type="entry name" value="TRANSCRIPTIONAL REPRESSOR"/>
    <property type="match status" value="1"/>
</dbReference>
<dbReference type="PROSITE" id="PS50977">
    <property type="entry name" value="HTH_TETR_2"/>
    <property type="match status" value="1"/>
</dbReference>
<dbReference type="RefSeq" id="WP_321560735.1">
    <property type="nucleotide sequence ID" value="NZ_CP139558.1"/>
</dbReference>
<dbReference type="Pfam" id="PF00440">
    <property type="entry name" value="TetR_N"/>
    <property type="match status" value="1"/>
</dbReference>
<dbReference type="InterPro" id="IPR050109">
    <property type="entry name" value="HTH-type_TetR-like_transc_reg"/>
</dbReference>
<dbReference type="InterPro" id="IPR041490">
    <property type="entry name" value="KstR2_TetR_C"/>
</dbReference>
<reference evidence="4 5" key="1">
    <citation type="submission" date="2023-11" db="EMBL/GenBank/DDBJ databases">
        <title>Analysis of the Genomes of Mucilaginibacter gossypii cycad 4 and M. sabulilitoris SNA2: microbes with the potential for plant growth promotion.</title>
        <authorList>
            <person name="Hirsch A.M."/>
            <person name="Humm E."/>
            <person name="Rubbi M."/>
            <person name="Del Vecchio G."/>
            <person name="Ha S.M."/>
            <person name="Pellegrini M."/>
            <person name="Gunsalus R.P."/>
        </authorList>
    </citation>
    <scope>NUCLEOTIDE SEQUENCE [LARGE SCALE GENOMIC DNA]</scope>
    <source>
        <strain evidence="4 5">SNA2</strain>
    </source>
</reference>
<accession>A0ABZ0TFM8</accession>
<evidence type="ECO:0000259" key="3">
    <source>
        <dbReference type="PROSITE" id="PS50977"/>
    </source>
</evidence>
<dbReference type="InterPro" id="IPR036271">
    <property type="entry name" value="Tet_transcr_reg_TetR-rel_C_sf"/>
</dbReference>
<dbReference type="SUPFAM" id="SSF48498">
    <property type="entry name" value="Tetracyclin repressor-like, C-terminal domain"/>
    <property type="match status" value="1"/>
</dbReference>
<dbReference type="Pfam" id="PF17932">
    <property type="entry name" value="TetR_C_24"/>
    <property type="match status" value="1"/>
</dbReference>
<proteinExistence type="predicted"/>